<dbReference type="RefSeq" id="WP_065610543.1">
    <property type="nucleotide sequence ID" value="NZ_CAWMPN010000008.1"/>
</dbReference>
<evidence type="ECO:0000259" key="4">
    <source>
        <dbReference type="Pfam" id="PF01420"/>
    </source>
</evidence>
<evidence type="ECO:0000256" key="1">
    <source>
        <dbReference type="ARBA" id="ARBA00010923"/>
    </source>
</evidence>
<protein>
    <submittedName>
        <fullName evidence="5">Restriction endonuclease subunit S</fullName>
    </submittedName>
</protein>
<dbReference type="Proteomes" id="UP000093523">
    <property type="component" value="Unassembled WGS sequence"/>
</dbReference>
<name>A0A1B9P0N5_ALILO</name>
<proteinExistence type="inferred from homology"/>
<organism evidence="5 6">
    <name type="scientific">Aliivibrio logei</name>
    <name type="common">Vibrio logei</name>
    <dbReference type="NCBI Taxonomy" id="688"/>
    <lineage>
        <taxon>Bacteria</taxon>
        <taxon>Pseudomonadati</taxon>
        <taxon>Pseudomonadota</taxon>
        <taxon>Gammaproteobacteria</taxon>
        <taxon>Vibrionales</taxon>
        <taxon>Vibrionaceae</taxon>
        <taxon>Aliivibrio</taxon>
    </lineage>
</organism>
<dbReference type="GO" id="GO:0004519">
    <property type="term" value="F:endonuclease activity"/>
    <property type="evidence" value="ECO:0007669"/>
    <property type="project" value="UniProtKB-KW"/>
</dbReference>
<keyword evidence="5" id="KW-0378">Hydrolase</keyword>
<sequence>MLINKKKIAPKLRFPGFQEEWEEKSLGQFMSFKNGINADKEQYGHGRKFINVLDIIADRPIYHDDIIGSVSVFDKEFEKNEVVFGDVLFQRSSETREDAGQSNIYLDKDKSATFGGFVIRGRPTAEFNPIYLDLLLKTSSSRKEITTKSGGSTRFNVGQGSLSSVKITITTNLEEQQKIADFLSVLGERISNLHRKHELLEVYKRGLMQNLFSQDIRFKQDDDSDFPAWNEEPLNKLAERRTVKNKDNLIARVLTNSAVQGVVNQQDYFDKNIANANNLEGYYVLEKGDYVYNPRISAHAPVGPINKNKIGRGVMSPLYSIFHFKSDNNEFYEQYFKTTLWHRYMCSVANYGARYDRMNISTADFMNMTLPCPHVDEQDKIVSCLTAFDKKIEAISLQVSKLESFKEGLLQKMFA</sequence>
<dbReference type="SUPFAM" id="SSF116734">
    <property type="entry name" value="DNA methylase specificity domain"/>
    <property type="match status" value="2"/>
</dbReference>
<feature type="domain" description="Type I restriction modification DNA specificity" evidence="4">
    <location>
        <begin position="285"/>
        <end position="394"/>
    </location>
</feature>
<dbReference type="PANTHER" id="PTHR30408">
    <property type="entry name" value="TYPE-1 RESTRICTION ENZYME ECOKI SPECIFICITY PROTEIN"/>
    <property type="match status" value="1"/>
</dbReference>
<dbReference type="EMBL" id="MAJU01000008">
    <property type="protein sequence ID" value="OCH21918.1"/>
    <property type="molecule type" value="Genomic_DNA"/>
</dbReference>
<keyword evidence="5" id="KW-0255">Endonuclease</keyword>
<dbReference type="PANTHER" id="PTHR30408:SF13">
    <property type="entry name" value="TYPE I RESTRICTION ENZYME HINDI SPECIFICITY SUBUNIT"/>
    <property type="match status" value="1"/>
</dbReference>
<dbReference type="AlphaFoldDB" id="A0A1B9P0N5"/>
<reference evidence="5 6" key="1">
    <citation type="submission" date="2016-06" db="EMBL/GenBank/DDBJ databases">
        <authorList>
            <person name="Kjaerup R.B."/>
            <person name="Dalgaard T.S."/>
            <person name="Juul-Madsen H.R."/>
        </authorList>
    </citation>
    <scope>NUCLEOTIDE SEQUENCE [LARGE SCALE GENOMIC DNA]</scope>
    <source>
        <strain evidence="5 6">1S159</strain>
    </source>
</reference>
<keyword evidence="5" id="KW-0540">Nuclease</keyword>
<dbReference type="Gene3D" id="3.90.220.20">
    <property type="entry name" value="DNA methylase specificity domains"/>
    <property type="match status" value="2"/>
</dbReference>
<dbReference type="STRING" id="688.A6E04_08645"/>
<evidence type="ECO:0000256" key="2">
    <source>
        <dbReference type="ARBA" id="ARBA00022747"/>
    </source>
</evidence>
<dbReference type="GO" id="GO:0009307">
    <property type="term" value="P:DNA restriction-modification system"/>
    <property type="evidence" value="ECO:0007669"/>
    <property type="project" value="UniProtKB-KW"/>
</dbReference>
<gene>
    <name evidence="5" type="ORF">A6E04_08645</name>
</gene>
<evidence type="ECO:0000313" key="6">
    <source>
        <dbReference type="Proteomes" id="UP000093523"/>
    </source>
</evidence>
<comment type="similarity">
    <text evidence="1">Belongs to the type-I restriction system S methylase family.</text>
</comment>
<evidence type="ECO:0000313" key="5">
    <source>
        <dbReference type="EMBL" id="OCH21918.1"/>
    </source>
</evidence>
<keyword evidence="3" id="KW-0238">DNA-binding</keyword>
<accession>A0A1B9P0N5</accession>
<keyword evidence="2" id="KW-0680">Restriction system</keyword>
<feature type="domain" description="Type I restriction modification DNA specificity" evidence="4">
    <location>
        <begin position="19"/>
        <end position="198"/>
    </location>
</feature>
<dbReference type="GO" id="GO:0003677">
    <property type="term" value="F:DNA binding"/>
    <property type="evidence" value="ECO:0007669"/>
    <property type="project" value="UniProtKB-KW"/>
</dbReference>
<comment type="caution">
    <text evidence="5">The sequence shown here is derived from an EMBL/GenBank/DDBJ whole genome shotgun (WGS) entry which is preliminary data.</text>
</comment>
<dbReference type="OrthoDB" id="398435at2"/>
<dbReference type="InterPro" id="IPR000055">
    <property type="entry name" value="Restrct_endonuc_typeI_TRD"/>
</dbReference>
<dbReference type="InterPro" id="IPR044946">
    <property type="entry name" value="Restrct_endonuc_typeI_TRD_sf"/>
</dbReference>
<evidence type="ECO:0000256" key="3">
    <source>
        <dbReference type="ARBA" id="ARBA00023125"/>
    </source>
</evidence>
<dbReference type="Pfam" id="PF01420">
    <property type="entry name" value="Methylase_S"/>
    <property type="match status" value="2"/>
</dbReference>
<dbReference type="InterPro" id="IPR052021">
    <property type="entry name" value="Type-I_RS_S_subunit"/>
</dbReference>